<evidence type="ECO:0000313" key="8">
    <source>
        <dbReference type="EMBL" id="GAA4394127.1"/>
    </source>
</evidence>
<gene>
    <name evidence="8" type="ORF">GCM10023147_25630</name>
</gene>
<evidence type="ECO:0000313" key="9">
    <source>
        <dbReference type="Proteomes" id="UP001500635"/>
    </source>
</evidence>
<dbReference type="PANTHER" id="PTHR43884">
    <property type="entry name" value="ACYL-COA DEHYDROGENASE"/>
    <property type="match status" value="1"/>
</dbReference>
<keyword evidence="9" id="KW-1185">Reference proteome</keyword>
<dbReference type="Gene3D" id="1.10.540.10">
    <property type="entry name" value="Acyl-CoA dehydrogenase/oxidase, N-terminal domain"/>
    <property type="match status" value="1"/>
</dbReference>
<dbReference type="Gene3D" id="1.20.140.10">
    <property type="entry name" value="Butyryl-CoA Dehydrogenase, subunit A, domain 3"/>
    <property type="match status" value="1"/>
</dbReference>
<dbReference type="InterPro" id="IPR037069">
    <property type="entry name" value="AcylCoA_DH/ox_N_sf"/>
</dbReference>
<name>A0ABP8JPS6_9ACTN</name>
<comment type="caution">
    <text evidence="8">The sequence shown here is derived from an EMBL/GenBank/DDBJ whole genome shotgun (WGS) entry which is preliminary data.</text>
</comment>
<comment type="cofactor">
    <cofactor evidence="1">
        <name>FAD</name>
        <dbReference type="ChEBI" id="CHEBI:57692"/>
    </cofactor>
</comment>
<keyword evidence="3" id="KW-0285">Flavoprotein</keyword>
<dbReference type="SUPFAM" id="SSF47203">
    <property type="entry name" value="Acyl-CoA dehydrogenase C-terminal domain-like"/>
    <property type="match status" value="1"/>
</dbReference>
<evidence type="ECO:0000259" key="7">
    <source>
        <dbReference type="Pfam" id="PF02771"/>
    </source>
</evidence>
<dbReference type="Pfam" id="PF00441">
    <property type="entry name" value="Acyl-CoA_dh_1"/>
    <property type="match status" value="1"/>
</dbReference>
<evidence type="ECO:0000256" key="1">
    <source>
        <dbReference type="ARBA" id="ARBA00001974"/>
    </source>
</evidence>
<feature type="domain" description="Acyl-CoA dehydrogenase/oxidase C-terminal" evidence="6">
    <location>
        <begin position="180"/>
        <end position="308"/>
    </location>
</feature>
<dbReference type="RefSeq" id="WP_344996175.1">
    <property type="nucleotide sequence ID" value="NZ_BAABFR010000036.1"/>
</dbReference>
<evidence type="ECO:0000256" key="2">
    <source>
        <dbReference type="ARBA" id="ARBA00009347"/>
    </source>
</evidence>
<dbReference type="InterPro" id="IPR009100">
    <property type="entry name" value="AcylCoA_DH/oxidase_NM_dom_sf"/>
</dbReference>
<organism evidence="8 9">
    <name type="scientific">Tsukamurella soli</name>
    <dbReference type="NCBI Taxonomy" id="644556"/>
    <lineage>
        <taxon>Bacteria</taxon>
        <taxon>Bacillati</taxon>
        <taxon>Actinomycetota</taxon>
        <taxon>Actinomycetes</taxon>
        <taxon>Mycobacteriales</taxon>
        <taxon>Tsukamurellaceae</taxon>
        <taxon>Tsukamurella</taxon>
    </lineage>
</organism>
<keyword evidence="4" id="KW-0274">FAD</keyword>
<accession>A0ABP8JPS6</accession>
<dbReference type="SUPFAM" id="SSF56645">
    <property type="entry name" value="Acyl-CoA dehydrogenase NM domain-like"/>
    <property type="match status" value="1"/>
</dbReference>
<reference evidence="9" key="1">
    <citation type="journal article" date="2019" name="Int. J. Syst. Evol. Microbiol.">
        <title>The Global Catalogue of Microorganisms (GCM) 10K type strain sequencing project: providing services to taxonomists for standard genome sequencing and annotation.</title>
        <authorList>
            <consortium name="The Broad Institute Genomics Platform"/>
            <consortium name="The Broad Institute Genome Sequencing Center for Infectious Disease"/>
            <person name="Wu L."/>
            <person name="Ma J."/>
        </authorList>
    </citation>
    <scope>NUCLEOTIDE SEQUENCE [LARGE SCALE GENOMIC DNA]</scope>
    <source>
        <strain evidence="9">JCM 17688</strain>
    </source>
</reference>
<dbReference type="PANTHER" id="PTHR43884:SF20">
    <property type="entry name" value="ACYL-COA DEHYDROGENASE FADE28"/>
    <property type="match status" value="1"/>
</dbReference>
<sequence>MRFGITAEQRAFAEALDDLLTEADVPAVDRAVADGKADSAVALWARLADMGVPALLVPEVYGGIGGTAVDLVVAFERLGCHGVPGPWIETAALAAVVATDGRLLSRIADGSARVSVAAPPWAPYALDCALATDVFLLTATGLAPATPGERLWSVDPTRTPWSVVAAEPEAPVDPIVRGRGLDTAALACAAMLVGAADQMLAVTVEYVGQRRQFGRVIGEFQAVKHALADVRVAVDFARPLVHGAAQALAAGDLIAPREVSAAKVAAATAAARAATAGLQAHGAIGYTQEADLSIWYLRTRALLGAWGTVGEHRARVLDCLTAV</sequence>
<dbReference type="InterPro" id="IPR009075">
    <property type="entry name" value="AcylCo_DH/oxidase_C"/>
</dbReference>
<comment type="similarity">
    <text evidence="2">Belongs to the acyl-CoA dehydrogenase family.</text>
</comment>
<evidence type="ECO:0000259" key="6">
    <source>
        <dbReference type="Pfam" id="PF00441"/>
    </source>
</evidence>
<feature type="domain" description="Acyl-CoA dehydrogenase/oxidase N-terminal" evidence="7">
    <location>
        <begin position="6"/>
        <end position="94"/>
    </location>
</feature>
<dbReference type="InterPro" id="IPR036250">
    <property type="entry name" value="AcylCo_DH-like_C"/>
</dbReference>
<dbReference type="InterPro" id="IPR013786">
    <property type="entry name" value="AcylCoA_DH/ox_N"/>
</dbReference>
<evidence type="ECO:0000256" key="3">
    <source>
        <dbReference type="ARBA" id="ARBA00022630"/>
    </source>
</evidence>
<proteinExistence type="inferred from homology"/>
<evidence type="ECO:0000256" key="4">
    <source>
        <dbReference type="ARBA" id="ARBA00022827"/>
    </source>
</evidence>
<evidence type="ECO:0000256" key="5">
    <source>
        <dbReference type="ARBA" id="ARBA00023002"/>
    </source>
</evidence>
<keyword evidence="5" id="KW-0560">Oxidoreductase</keyword>
<dbReference type="Pfam" id="PF02771">
    <property type="entry name" value="Acyl-CoA_dh_N"/>
    <property type="match status" value="1"/>
</dbReference>
<protein>
    <submittedName>
        <fullName evidence="8">Acyl-CoA dehydrogenase family protein</fullName>
    </submittedName>
</protein>
<dbReference type="Proteomes" id="UP001500635">
    <property type="component" value="Unassembled WGS sequence"/>
</dbReference>
<dbReference type="EMBL" id="BAABFR010000036">
    <property type="protein sequence ID" value="GAA4394127.1"/>
    <property type="molecule type" value="Genomic_DNA"/>
</dbReference>